<accession>A0A517YFY5</accession>
<dbReference type="PANTHER" id="PTHR22946:SF9">
    <property type="entry name" value="POLYKETIDE TRANSFERASE AF380"/>
    <property type="match status" value="1"/>
</dbReference>
<name>A0A517YFY5_9BACT</name>
<proteinExistence type="predicted"/>
<evidence type="ECO:0000313" key="5">
    <source>
        <dbReference type="Proteomes" id="UP000315017"/>
    </source>
</evidence>
<dbReference type="KEGG" id="aagg:ETAA8_42180"/>
<dbReference type="PANTHER" id="PTHR22946">
    <property type="entry name" value="DIENELACTONE HYDROLASE DOMAIN-CONTAINING PROTEIN-RELATED"/>
    <property type="match status" value="1"/>
</dbReference>
<dbReference type="RefSeq" id="WP_202921128.1">
    <property type="nucleotide sequence ID" value="NZ_CP036274.1"/>
</dbReference>
<dbReference type="GO" id="GO:0052689">
    <property type="term" value="F:carboxylic ester hydrolase activity"/>
    <property type="evidence" value="ECO:0007669"/>
    <property type="project" value="UniProtKB-ARBA"/>
</dbReference>
<sequence>MSAVIRDVLSNAAWISSRARWLAAAFGLLTVTVAAAGWWSLSMPLPNEERFIEMLIQGHRRQVHYDVFLPDEKHRVAARHPAIILLHGVEGAERYERSYHQTARRLNREGYAVFYVHYFDTVAYDDLWLCDDQKCLDTKAIGKFCAADSANWTEGVVAVIADIGDREDIDHDAIAIQGFSLGGYLALAATSSQVESMTLPEIAAVVVHWGAMFEDTRLERGFPATLFVHGECDSVVPMKDARATFDLLRRVECDAEFVVVPGGGHTASSADSLARTKDFLDRHLQAKRRMAKQISLEPAWNGLTFSDRDFWGMAR</sequence>
<dbReference type="SUPFAM" id="SSF53474">
    <property type="entry name" value="alpha/beta-Hydrolases"/>
    <property type="match status" value="1"/>
</dbReference>
<protein>
    <submittedName>
        <fullName evidence="4">Alpha/beta hydrolase family protein</fullName>
    </submittedName>
</protein>
<dbReference type="Pfam" id="PF01738">
    <property type="entry name" value="DLH"/>
    <property type="match status" value="1"/>
</dbReference>
<evidence type="ECO:0000259" key="3">
    <source>
        <dbReference type="Pfam" id="PF01738"/>
    </source>
</evidence>
<dbReference type="Gene3D" id="3.40.50.1820">
    <property type="entry name" value="alpha/beta hydrolase"/>
    <property type="match status" value="1"/>
</dbReference>
<keyword evidence="2" id="KW-1133">Transmembrane helix</keyword>
<dbReference type="InterPro" id="IPR002925">
    <property type="entry name" value="Dienelactn_hydro"/>
</dbReference>
<evidence type="ECO:0000256" key="1">
    <source>
        <dbReference type="ARBA" id="ARBA00022801"/>
    </source>
</evidence>
<keyword evidence="5" id="KW-1185">Reference proteome</keyword>
<evidence type="ECO:0000256" key="2">
    <source>
        <dbReference type="SAM" id="Phobius"/>
    </source>
</evidence>
<dbReference type="EMBL" id="CP036274">
    <property type="protein sequence ID" value="QDU29111.1"/>
    <property type="molecule type" value="Genomic_DNA"/>
</dbReference>
<keyword evidence="2" id="KW-0812">Transmembrane</keyword>
<dbReference type="AlphaFoldDB" id="A0A517YFY5"/>
<dbReference type="Proteomes" id="UP000315017">
    <property type="component" value="Chromosome"/>
</dbReference>
<keyword evidence="1 4" id="KW-0378">Hydrolase</keyword>
<keyword evidence="2" id="KW-0472">Membrane</keyword>
<gene>
    <name evidence="4" type="ORF">ETAA8_42180</name>
</gene>
<feature type="domain" description="Dienelactone hydrolase" evidence="3">
    <location>
        <begin position="77"/>
        <end position="266"/>
    </location>
</feature>
<feature type="transmembrane region" description="Helical" evidence="2">
    <location>
        <begin position="21"/>
        <end position="41"/>
    </location>
</feature>
<organism evidence="4 5">
    <name type="scientific">Anatilimnocola aggregata</name>
    <dbReference type="NCBI Taxonomy" id="2528021"/>
    <lineage>
        <taxon>Bacteria</taxon>
        <taxon>Pseudomonadati</taxon>
        <taxon>Planctomycetota</taxon>
        <taxon>Planctomycetia</taxon>
        <taxon>Pirellulales</taxon>
        <taxon>Pirellulaceae</taxon>
        <taxon>Anatilimnocola</taxon>
    </lineage>
</organism>
<reference evidence="4 5" key="1">
    <citation type="submission" date="2019-02" db="EMBL/GenBank/DDBJ databases">
        <title>Deep-cultivation of Planctomycetes and their phenomic and genomic characterization uncovers novel biology.</title>
        <authorList>
            <person name="Wiegand S."/>
            <person name="Jogler M."/>
            <person name="Boedeker C."/>
            <person name="Pinto D."/>
            <person name="Vollmers J."/>
            <person name="Rivas-Marin E."/>
            <person name="Kohn T."/>
            <person name="Peeters S.H."/>
            <person name="Heuer A."/>
            <person name="Rast P."/>
            <person name="Oberbeckmann S."/>
            <person name="Bunk B."/>
            <person name="Jeske O."/>
            <person name="Meyerdierks A."/>
            <person name="Storesund J.E."/>
            <person name="Kallscheuer N."/>
            <person name="Luecker S."/>
            <person name="Lage O.M."/>
            <person name="Pohl T."/>
            <person name="Merkel B.J."/>
            <person name="Hornburger P."/>
            <person name="Mueller R.-W."/>
            <person name="Bruemmer F."/>
            <person name="Labrenz M."/>
            <person name="Spormann A.M."/>
            <person name="Op den Camp H."/>
            <person name="Overmann J."/>
            <person name="Amann R."/>
            <person name="Jetten M.S.M."/>
            <person name="Mascher T."/>
            <person name="Medema M.H."/>
            <person name="Devos D.P."/>
            <person name="Kaster A.-K."/>
            <person name="Ovreas L."/>
            <person name="Rohde M."/>
            <person name="Galperin M.Y."/>
            <person name="Jogler C."/>
        </authorList>
    </citation>
    <scope>NUCLEOTIDE SEQUENCE [LARGE SCALE GENOMIC DNA]</scope>
    <source>
        <strain evidence="4 5">ETA_A8</strain>
    </source>
</reference>
<dbReference type="InterPro" id="IPR029058">
    <property type="entry name" value="AB_hydrolase_fold"/>
</dbReference>
<evidence type="ECO:0000313" key="4">
    <source>
        <dbReference type="EMBL" id="QDU29111.1"/>
    </source>
</evidence>
<dbReference type="InterPro" id="IPR050261">
    <property type="entry name" value="FrsA_esterase"/>
</dbReference>